<evidence type="ECO:0000313" key="11">
    <source>
        <dbReference type="EMBL" id="TNL96020.1"/>
    </source>
</evidence>
<dbReference type="EMBL" id="VDHJ01000011">
    <property type="protein sequence ID" value="TNL96020.1"/>
    <property type="molecule type" value="Genomic_DNA"/>
</dbReference>
<feature type="transmembrane region" description="Helical" evidence="9">
    <location>
        <begin position="257"/>
        <end position="275"/>
    </location>
</feature>
<evidence type="ECO:0000256" key="2">
    <source>
        <dbReference type="ARBA" id="ARBA00005346"/>
    </source>
</evidence>
<protein>
    <submittedName>
        <fullName evidence="11">Na+/H+ antiporter subunit D</fullName>
    </submittedName>
</protein>
<gene>
    <name evidence="11" type="ORF">FHE74_08280</name>
</gene>
<dbReference type="InterPro" id="IPR050586">
    <property type="entry name" value="CPA3_Na-H_Antiporter_D"/>
</dbReference>
<evidence type="ECO:0000256" key="9">
    <source>
        <dbReference type="SAM" id="Phobius"/>
    </source>
</evidence>
<evidence type="ECO:0000256" key="6">
    <source>
        <dbReference type="ARBA" id="ARBA00023136"/>
    </source>
</evidence>
<feature type="transmembrane region" description="Helical" evidence="9">
    <location>
        <begin position="315"/>
        <end position="333"/>
    </location>
</feature>
<organism evidence="11 12">
    <name type="scientific">Corynebacterium tapiri</name>
    <dbReference type="NCBI Taxonomy" id="1448266"/>
    <lineage>
        <taxon>Bacteria</taxon>
        <taxon>Bacillati</taxon>
        <taxon>Actinomycetota</taxon>
        <taxon>Actinomycetes</taxon>
        <taxon>Mycobacteriales</taxon>
        <taxon>Corynebacteriaceae</taxon>
        <taxon>Corynebacterium</taxon>
    </lineage>
</organism>
<dbReference type="Proteomes" id="UP000312032">
    <property type="component" value="Unassembled WGS sequence"/>
</dbReference>
<keyword evidence="12" id="KW-1185">Reference proteome</keyword>
<feature type="transmembrane region" description="Helical" evidence="9">
    <location>
        <begin position="290"/>
        <end position="308"/>
    </location>
</feature>
<feature type="transmembrane region" description="Helical" evidence="9">
    <location>
        <begin position="125"/>
        <end position="145"/>
    </location>
</feature>
<evidence type="ECO:0000259" key="10">
    <source>
        <dbReference type="Pfam" id="PF00361"/>
    </source>
</evidence>
<dbReference type="GO" id="GO:0042773">
    <property type="term" value="P:ATP synthesis coupled electron transport"/>
    <property type="evidence" value="ECO:0007669"/>
    <property type="project" value="InterPro"/>
</dbReference>
<comment type="similarity">
    <text evidence="2">Belongs to the CPA3 antiporters (TC 2.A.63) subunit D family.</text>
</comment>
<keyword evidence="3" id="KW-1003">Cell membrane</keyword>
<comment type="subcellular location">
    <subcellularLocation>
        <location evidence="1">Cell membrane</location>
        <topology evidence="1">Multi-pass membrane protein</topology>
    </subcellularLocation>
    <subcellularLocation>
        <location evidence="7">Membrane</location>
        <topology evidence="7">Multi-pass membrane protein</topology>
    </subcellularLocation>
</comment>
<dbReference type="PRINTS" id="PR01437">
    <property type="entry name" value="NUOXDRDTASE4"/>
</dbReference>
<proteinExistence type="inferred from homology"/>
<dbReference type="InterPro" id="IPR003918">
    <property type="entry name" value="NADH_UbQ_OxRdtase"/>
</dbReference>
<feature type="transmembrane region" description="Helical" evidence="9">
    <location>
        <begin position="47"/>
        <end position="66"/>
    </location>
</feature>
<keyword evidence="4 7" id="KW-0812">Transmembrane</keyword>
<evidence type="ECO:0000313" key="12">
    <source>
        <dbReference type="Proteomes" id="UP000312032"/>
    </source>
</evidence>
<evidence type="ECO:0000256" key="1">
    <source>
        <dbReference type="ARBA" id="ARBA00004651"/>
    </source>
</evidence>
<keyword evidence="5 9" id="KW-1133">Transmembrane helix</keyword>
<comment type="caution">
    <text evidence="11">The sequence shown here is derived from an EMBL/GenBank/DDBJ whole genome shotgun (WGS) entry which is preliminary data.</text>
</comment>
<name>A0A5C4U1V0_9CORY</name>
<feature type="transmembrane region" description="Helical" evidence="9">
    <location>
        <begin position="20"/>
        <end position="40"/>
    </location>
</feature>
<keyword evidence="6 9" id="KW-0472">Membrane</keyword>
<accession>A0A5C4U1V0</accession>
<dbReference type="InterPro" id="IPR001750">
    <property type="entry name" value="ND/Mrp_TM"/>
</dbReference>
<feature type="transmembrane region" description="Helical" evidence="9">
    <location>
        <begin position="421"/>
        <end position="445"/>
    </location>
</feature>
<dbReference type="PANTHER" id="PTHR42703">
    <property type="entry name" value="NADH DEHYDROGENASE"/>
    <property type="match status" value="1"/>
</dbReference>
<dbReference type="AlphaFoldDB" id="A0A5C4U1V0"/>
<sequence>MTNAVYDFIAWVMPLVPWLLPLPILLPAVGAAIALLTAHWVHVQRAVSLLTLGLLLVLNLTLVLVADVEGIQTLQMGGWDAPVGITLVADRLATLMLAVSSIVLFCVMWFAIAQGVRDGQNEEPVAVFQPTYLLLTMGVNLSFLAGDLFNLYVGFEVFLVASYVLLTLGASPGRVRAGIGYVVVSMVSSMIFLLAIAGVYAAVGTVNMAQIGIRMEDVPDGTRAAIFGTLLVAFGIKAAVVPLDAWLPDSYPTAPSLVTAIFAGLLTKVGVYSIIRMRSSVFLTDFFDGLFLWVALATMVIGILGAMAQTDIKRLLSFTLVSHIGYMIFGIGLGNEEGLGGAIFYAVHHILVQTALFLVVGLIERQAGTSSLRRLGSLLYTAPLIAALYLIPAINLGGIPPFSGFLGKIMLLDAAAQHGTWLSWVLVAGAVATSLLTLYVMVLVWSKGFWRDRKDAPEGSLAMARPAPLADVTDEVEFTERDDVGRMPFGMLASTLTLVAVSCAITLVAGPLAAVTDRAAASAQNPEIYRTSVLGTHYREPGRTLDPERLDDGTDAIDERAGTLDNNEGGELNTPGGTTK</sequence>
<feature type="transmembrane region" description="Helical" evidence="9">
    <location>
        <begin position="375"/>
        <end position="401"/>
    </location>
</feature>
<feature type="domain" description="NADH:quinone oxidoreductase/Mrp antiporter transmembrane" evidence="10">
    <location>
        <begin position="145"/>
        <end position="430"/>
    </location>
</feature>
<dbReference type="GO" id="GO:0005886">
    <property type="term" value="C:plasma membrane"/>
    <property type="evidence" value="ECO:0007669"/>
    <property type="project" value="UniProtKB-SubCell"/>
</dbReference>
<dbReference type="PANTHER" id="PTHR42703:SF1">
    <property type="entry name" value="NA(+)_H(+) ANTIPORTER SUBUNIT D1"/>
    <property type="match status" value="1"/>
</dbReference>
<feature type="transmembrane region" description="Helical" evidence="9">
    <location>
        <begin position="151"/>
        <end position="169"/>
    </location>
</feature>
<dbReference type="NCBIfam" id="NF009308">
    <property type="entry name" value="PRK12665.1"/>
    <property type="match status" value="1"/>
</dbReference>
<evidence type="ECO:0000256" key="5">
    <source>
        <dbReference type="ARBA" id="ARBA00022989"/>
    </source>
</evidence>
<evidence type="ECO:0000256" key="7">
    <source>
        <dbReference type="RuleBase" id="RU000320"/>
    </source>
</evidence>
<feature type="transmembrane region" description="Helical" evidence="9">
    <location>
        <begin position="339"/>
        <end position="363"/>
    </location>
</feature>
<feature type="transmembrane region" description="Helical" evidence="9">
    <location>
        <begin position="92"/>
        <end position="113"/>
    </location>
</feature>
<feature type="compositionally biased region" description="Basic and acidic residues" evidence="8">
    <location>
        <begin position="537"/>
        <end position="562"/>
    </location>
</feature>
<dbReference type="GO" id="GO:0008137">
    <property type="term" value="F:NADH dehydrogenase (ubiquinone) activity"/>
    <property type="evidence" value="ECO:0007669"/>
    <property type="project" value="InterPro"/>
</dbReference>
<dbReference type="RefSeq" id="WP_139466043.1">
    <property type="nucleotide sequence ID" value="NZ_VDHJ01000011.1"/>
</dbReference>
<feature type="transmembrane region" description="Helical" evidence="9">
    <location>
        <begin position="223"/>
        <end position="245"/>
    </location>
</feature>
<evidence type="ECO:0000256" key="3">
    <source>
        <dbReference type="ARBA" id="ARBA00022475"/>
    </source>
</evidence>
<dbReference type="Pfam" id="PF00361">
    <property type="entry name" value="Proton_antipo_M"/>
    <property type="match status" value="1"/>
</dbReference>
<feature type="region of interest" description="Disordered" evidence="8">
    <location>
        <begin position="533"/>
        <end position="580"/>
    </location>
</feature>
<feature type="transmembrane region" description="Helical" evidence="9">
    <location>
        <begin position="181"/>
        <end position="203"/>
    </location>
</feature>
<feature type="transmembrane region" description="Helical" evidence="9">
    <location>
        <begin position="489"/>
        <end position="514"/>
    </location>
</feature>
<evidence type="ECO:0000256" key="4">
    <source>
        <dbReference type="ARBA" id="ARBA00022692"/>
    </source>
</evidence>
<evidence type="ECO:0000256" key="8">
    <source>
        <dbReference type="SAM" id="MobiDB-lite"/>
    </source>
</evidence>
<reference evidence="11 12" key="1">
    <citation type="submission" date="2019-06" db="EMBL/GenBank/DDBJ databases">
        <authorList>
            <person name="Li J."/>
        </authorList>
    </citation>
    <scope>NUCLEOTIDE SEQUENCE [LARGE SCALE GENOMIC DNA]</scope>
    <source>
        <strain evidence="11 12">LMG 28165</strain>
    </source>
</reference>
<dbReference type="OrthoDB" id="9768329at2"/>